<dbReference type="PROSITE" id="PS50932">
    <property type="entry name" value="HTH_LACI_2"/>
    <property type="match status" value="1"/>
</dbReference>
<feature type="domain" description="HTH lacI-type" evidence="4">
    <location>
        <begin position="7"/>
        <end position="61"/>
    </location>
</feature>
<keyword evidence="1" id="KW-0805">Transcription regulation</keyword>
<dbReference type="InterPro" id="IPR000843">
    <property type="entry name" value="HTH_LacI"/>
</dbReference>
<dbReference type="PANTHER" id="PTHR30146">
    <property type="entry name" value="LACI-RELATED TRANSCRIPTIONAL REPRESSOR"/>
    <property type="match status" value="1"/>
</dbReference>
<dbReference type="PANTHER" id="PTHR30146:SF148">
    <property type="entry name" value="HTH-TYPE TRANSCRIPTIONAL REPRESSOR PURR-RELATED"/>
    <property type="match status" value="1"/>
</dbReference>
<evidence type="ECO:0000313" key="6">
    <source>
        <dbReference type="Proteomes" id="UP000693672"/>
    </source>
</evidence>
<keyword evidence="3" id="KW-0804">Transcription</keyword>
<name>A0A916NH91_9BACL</name>
<dbReference type="GO" id="GO:0000976">
    <property type="term" value="F:transcription cis-regulatory region binding"/>
    <property type="evidence" value="ECO:0007669"/>
    <property type="project" value="TreeGrafter"/>
</dbReference>
<keyword evidence="6" id="KW-1185">Reference proteome</keyword>
<dbReference type="GO" id="GO:0003700">
    <property type="term" value="F:DNA-binding transcription factor activity"/>
    <property type="evidence" value="ECO:0007669"/>
    <property type="project" value="TreeGrafter"/>
</dbReference>
<accession>A0A916NH91</accession>
<keyword evidence="2" id="KW-0238">DNA-binding</keyword>
<gene>
    <name evidence="5" type="primary">exuR_3</name>
    <name evidence="5" type="ORF">PAESOLCIP111_01032</name>
</gene>
<comment type="caution">
    <text evidence="5">The sequence shown here is derived from an EMBL/GenBank/DDBJ whole genome shotgun (WGS) entry which is preliminary data.</text>
</comment>
<dbReference type="SMART" id="SM00354">
    <property type="entry name" value="HTH_LACI"/>
    <property type="match status" value="1"/>
</dbReference>
<dbReference type="Pfam" id="PF13377">
    <property type="entry name" value="Peripla_BP_3"/>
    <property type="match status" value="1"/>
</dbReference>
<evidence type="ECO:0000259" key="4">
    <source>
        <dbReference type="PROSITE" id="PS50932"/>
    </source>
</evidence>
<evidence type="ECO:0000256" key="2">
    <source>
        <dbReference type="ARBA" id="ARBA00023125"/>
    </source>
</evidence>
<evidence type="ECO:0000313" key="5">
    <source>
        <dbReference type="EMBL" id="CAG7608158.1"/>
    </source>
</evidence>
<protein>
    <submittedName>
        <fullName evidence="5">HTH-type transcriptional repressor ExuR</fullName>
    </submittedName>
</protein>
<dbReference type="AlphaFoldDB" id="A0A916NH91"/>
<reference evidence="5" key="1">
    <citation type="submission" date="2021-06" db="EMBL/GenBank/DDBJ databases">
        <authorList>
            <person name="Criscuolo A."/>
        </authorList>
    </citation>
    <scope>NUCLEOTIDE SEQUENCE</scope>
    <source>
        <strain evidence="5">CIP111600</strain>
    </source>
</reference>
<dbReference type="RefSeq" id="WP_218090856.1">
    <property type="nucleotide sequence ID" value="NZ_CAJVAS010000003.1"/>
</dbReference>
<proteinExistence type="predicted"/>
<evidence type="ECO:0000256" key="1">
    <source>
        <dbReference type="ARBA" id="ARBA00023015"/>
    </source>
</evidence>
<dbReference type="InterPro" id="IPR046335">
    <property type="entry name" value="LacI/GalR-like_sensor"/>
</dbReference>
<sequence length="345" mass="39647">MPRKKTVTLHTISERLGLSAHTVSKALRGLPGMSEETRKIVLDTARKLGYITKQQQISLAVDRIPVFHTKPFRFVFIQDSDSPMMITQQLRNGIRERMEDFGHLLETLTFSGTAIKELSAFAWAEKHGLFYADGIFLPPGLPFAFEQQLLELRLPKMMVNFPPPDAKVDSVIWDVTSAIYQSVHYYYSMGHRNIMYIGNIDQQRGFKQRWNAFNEAMQEHGLKPDPDMHMNHYVGSKEEWMRIFADKLATYKPTGFMCGLIGNLSLVFKVCGQLGKKIPDDYSLIALETIKKEIITDLSRPVLPVKETSERAVDRMLWRIGNPSVPYEHIRIQGEFHKGKTVRFI</sequence>
<dbReference type="CDD" id="cd01392">
    <property type="entry name" value="HTH_LacI"/>
    <property type="match status" value="1"/>
</dbReference>
<organism evidence="5 6">
    <name type="scientific">Paenibacillus solanacearum</name>
    <dbReference type="NCBI Taxonomy" id="2048548"/>
    <lineage>
        <taxon>Bacteria</taxon>
        <taxon>Bacillati</taxon>
        <taxon>Bacillota</taxon>
        <taxon>Bacilli</taxon>
        <taxon>Bacillales</taxon>
        <taxon>Paenibacillaceae</taxon>
        <taxon>Paenibacillus</taxon>
    </lineage>
</organism>
<evidence type="ECO:0000256" key="3">
    <source>
        <dbReference type="ARBA" id="ARBA00023163"/>
    </source>
</evidence>
<dbReference type="EMBL" id="CAJVAS010000003">
    <property type="protein sequence ID" value="CAG7608158.1"/>
    <property type="molecule type" value="Genomic_DNA"/>
</dbReference>
<dbReference type="Proteomes" id="UP000693672">
    <property type="component" value="Unassembled WGS sequence"/>
</dbReference>